<reference evidence="7" key="1">
    <citation type="journal article" date="2021" name="J. Hered.">
        <title>Genome Assembly of Salicaceae Populus deltoides (Eastern Cottonwood) I-69 Based on Nanopore Sequencing and Hi-C Technologies.</title>
        <authorList>
            <person name="Bai S."/>
            <person name="Wu H."/>
            <person name="Zhang J."/>
            <person name="Pan Z."/>
            <person name="Zhao W."/>
            <person name="Li Z."/>
            <person name="Tong C."/>
        </authorList>
    </citation>
    <scope>NUCLEOTIDE SEQUENCE</scope>
    <source>
        <tissue evidence="7">Leaf</tissue>
    </source>
</reference>
<dbReference type="InterPro" id="IPR044810">
    <property type="entry name" value="WRKY_plant"/>
</dbReference>
<evidence type="ECO:0000256" key="5">
    <source>
        <dbReference type="ARBA" id="ARBA00023242"/>
    </source>
</evidence>
<feature type="domain" description="WRKY" evidence="6">
    <location>
        <begin position="124"/>
        <end position="187"/>
    </location>
</feature>
<keyword evidence="4" id="KW-0804">Transcription</keyword>
<keyword evidence="8" id="KW-1185">Reference proteome</keyword>
<evidence type="ECO:0000313" key="7">
    <source>
        <dbReference type="EMBL" id="KAH8484705.1"/>
    </source>
</evidence>
<dbReference type="Pfam" id="PF03106">
    <property type="entry name" value="WRKY"/>
    <property type="match status" value="1"/>
</dbReference>
<dbReference type="PROSITE" id="PS50811">
    <property type="entry name" value="WRKY"/>
    <property type="match status" value="1"/>
</dbReference>
<dbReference type="SMART" id="SM00774">
    <property type="entry name" value="WRKY"/>
    <property type="match status" value="1"/>
</dbReference>
<dbReference type="PANTHER" id="PTHR31282">
    <property type="entry name" value="WRKY TRANSCRIPTION FACTOR 21-RELATED"/>
    <property type="match status" value="1"/>
</dbReference>
<name>A0A8T2WTN9_POPDE</name>
<evidence type="ECO:0000313" key="8">
    <source>
        <dbReference type="Proteomes" id="UP000807159"/>
    </source>
</evidence>
<protein>
    <recommendedName>
        <fullName evidence="6">WRKY domain-containing protein</fullName>
    </recommendedName>
</protein>
<keyword evidence="2" id="KW-0805">Transcription regulation</keyword>
<evidence type="ECO:0000256" key="2">
    <source>
        <dbReference type="ARBA" id="ARBA00023015"/>
    </source>
</evidence>
<evidence type="ECO:0000259" key="6">
    <source>
        <dbReference type="PROSITE" id="PS50811"/>
    </source>
</evidence>
<organism evidence="7 8">
    <name type="scientific">Populus deltoides</name>
    <name type="common">Eastern poplar</name>
    <name type="synonym">Eastern cottonwood</name>
    <dbReference type="NCBI Taxonomy" id="3696"/>
    <lineage>
        <taxon>Eukaryota</taxon>
        <taxon>Viridiplantae</taxon>
        <taxon>Streptophyta</taxon>
        <taxon>Embryophyta</taxon>
        <taxon>Tracheophyta</taxon>
        <taxon>Spermatophyta</taxon>
        <taxon>Magnoliopsida</taxon>
        <taxon>eudicotyledons</taxon>
        <taxon>Gunneridae</taxon>
        <taxon>Pentapetalae</taxon>
        <taxon>rosids</taxon>
        <taxon>fabids</taxon>
        <taxon>Malpighiales</taxon>
        <taxon>Salicaceae</taxon>
        <taxon>Saliceae</taxon>
        <taxon>Populus</taxon>
    </lineage>
</organism>
<keyword evidence="5" id="KW-0539">Nucleus</keyword>
<dbReference type="GO" id="GO:0005634">
    <property type="term" value="C:nucleus"/>
    <property type="evidence" value="ECO:0007669"/>
    <property type="project" value="UniProtKB-SubCell"/>
</dbReference>
<dbReference type="GO" id="GO:0003700">
    <property type="term" value="F:DNA-binding transcription factor activity"/>
    <property type="evidence" value="ECO:0007669"/>
    <property type="project" value="InterPro"/>
</dbReference>
<evidence type="ECO:0000256" key="1">
    <source>
        <dbReference type="ARBA" id="ARBA00004123"/>
    </source>
</evidence>
<dbReference type="EMBL" id="JACEGQ020000016">
    <property type="protein sequence ID" value="KAH8484705.1"/>
    <property type="molecule type" value="Genomic_DNA"/>
</dbReference>
<dbReference type="Gene3D" id="2.20.25.80">
    <property type="entry name" value="WRKY domain"/>
    <property type="match status" value="1"/>
</dbReference>
<dbReference type="Proteomes" id="UP000807159">
    <property type="component" value="Chromosome 16"/>
</dbReference>
<dbReference type="InterPro" id="IPR036576">
    <property type="entry name" value="WRKY_dom_sf"/>
</dbReference>
<accession>A0A8T2WTN9</accession>
<proteinExistence type="predicted"/>
<dbReference type="AlphaFoldDB" id="A0A8T2WTN9"/>
<keyword evidence="3" id="KW-0238">DNA-binding</keyword>
<sequence>MDSSWHGNLPANRKKAIDELVRGQEIAAKLKLVMNKSIGVEESVSAEDLVKKIMNSFNSSLYILNGGEFDEVASQIPQVGSPCWDGRKSSKDSGECGKGTAELKVKDRRGCYKRRKSSHSRTDDSTALTDDGHAWRKYGQKVILNAKYPRNYFRCTHKYDQQCQAIKQVQRIQEEPPLYRTTYYGHHTCKNLLKASQFVLDPSDHHDIIDSSILISFNSNGDHASNKPSNSLLTSFQTVKQECCHKEDDMNMPISYDPTTQYNNQASSSDYLLSPDDYMSAFDHGDVISGVNSSCTTSSHSLDMDGIMMESADFDDDGVFGF</sequence>
<evidence type="ECO:0000256" key="4">
    <source>
        <dbReference type="ARBA" id="ARBA00023163"/>
    </source>
</evidence>
<comment type="subcellular location">
    <subcellularLocation>
        <location evidence="1">Nucleus</location>
    </subcellularLocation>
</comment>
<dbReference type="InterPro" id="IPR003657">
    <property type="entry name" value="WRKY_dom"/>
</dbReference>
<evidence type="ECO:0000256" key="3">
    <source>
        <dbReference type="ARBA" id="ARBA00023125"/>
    </source>
</evidence>
<dbReference type="SUPFAM" id="SSF118290">
    <property type="entry name" value="WRKY DNA-binding domain"/>
    <property type="match status" value="1"/>
</dbReference>
<gene>
    <name evidence="7" type="ORF">H0E87_026456</name>
</gene>
<dbReference type="GO" id="GO:0043565">
    <property type="term" value="F:sequence-specific DNA binding"/>
    <property type="evidence" value="ECO:0007669"/>
    <property type="project" value="InterPro"/>
</dbReference>
<comment type="caution">
    <text evidence="7">The sequence shown here is derived from an EMBL/GenBank/DDBJ whole genome shotgun (WGS) entry which is preliminary data.</text>
</comment>